<protein>
    <submittedName>
        <fullName evidence="7">IS630-like element ISSpu8 family transposase</fullName>
    </submittedName>
</protein>
<evidence type="ECO:0000313" key="11">
    <source>
        <dbReference type="Proteomes" id="UP001187859"/>
    </source>
</evidence>
<dbReference type="EMBL" id="JASGOQ010000001">
    <property type="protein sequence ID" value="MDV5390809.1"/>
    <property type="molecule type" value="Genomic_DNA"/>
</dbReference>
<dbReference type="PANTHER" id="PTHR46564:SF1">
    <property type="entry name" value="TRANSPOSASE"/>
    <property type="match status" value="1"/>
</dbReference>
<dbReference type="EMBL" id="JASGOQ010000001">
    <property type="protein sequence ID" value="MDV5391466.1"/>
    <property type="molecule type" value="Genomic_DNA"/>
</dbReference>
<evidence type="ECO:0000313" key="8">
    <source>
        <dbReference type="EMBL" id="MDV5391795.1"/>
    </source>
</evidence>
<evidence type="ECO:0000259" key="1">
    <source>
        <dbReference type="Pfam" id="PF13358"/>
    </source>
</evidence>
<feature type="domain" description="Winged helix-turn helix" evidence="2">
    <location>
        <begin position="97"/>
        <end position="152"/>
    </location>
</feature>
<dbReference type="Pfam" id="PF13358">
    <property type="entry name" value="DDE_3"/>
    <property type="match status" value="1"/>
</dbReference>
<dbReference type="InterPro" id="IPR009057">
    <property type="entry name" value="Homeodomain-like_sf"/>
</dbReference>
<dbReference type="EMBL" id="JASGOQ010000001">
    <property type="protein sequence ID" value="MDV5390065.1"/>
    <property type="molecule type" value="Genomic_DNA"/>
</dbReference>
<dbReference type="InterPro" id="IPR038717">
    <property type="entry name" value="Tc1-like_DDE_dom"/>
</dbReference>
<evidence type="ECO:0000259" key="2">
    <source>
        <dbReference type="Pfam" id="PF13592"/>
    </source>
</evidence>
<dbReference type="InterPro" id="IPR047655">
    <property type="entry name" value="Transpos_IS630-like"/>
</dbReference>
<evidence type="ECO:0000313" key="5">
    <source>
        <dbReference type="EMBL" id="MDV5390809.1"/>
    </source>
</evidence>
<dbReference type="AlphaFoldDB" id="A0AAE4TGQ2"/>
<dbReference type="EMBL" id="JASGOQ010000001">
    <property type="protein sequence ID" value="MDV5391308.1"/>
    <property type="molecule type" value="Genomic_DNA"/>
</dbReference>
<accession>A0AAE4TGQ2</accession>
<comment type="caution">
    <text evidence="7">The sequence shown here is derived from an EMBL/GenBank/DDBJ whole genome shotgun (WGS) entry which is preliminary data.</text>
</comment>
<evidence type="ECO:0000313" key="4">
    <source>
        <dbReference type="EMBL" id="MDV5390065.1"/>
    </source>
</evidence>
<dbReference type="Pfam" id="PF13384">
    <property type="entry name" value="HTH_23"/>
    <property type="match status" value="1"/>
</dbReference>
<dbReference type="EMBL" id="JASGOQ010000001">
    <property type="protein sequence ID" value="MDV5392614.1"/>
    <property type="molecule type" value="Genomic_DNA"/>
</dbReference>
<evidence type="ECO:0000313" key="6">
    <source>
        <dbReference type="EMBL" id="MDV5391308.1"/>
    </source>
</evidence>
<dbReference type="PANTHER" id="PTHR46564">
    <property type="entry name" value="TRANSPOSASE"/>
    <property type="match status" value="1"/>
</dbReference>
<dbReference type="EMBL" id="JASGOQ010000001">
    <property type="protein sequence ID" value="MDV5389737.1"/>
    <property type="molecule type" value="Genomic_DNA"/>
</dbReference>
<feature type="domain" description="Tc1-like transposase DDE" evidence="1">
    <location>
        <begin position="171"/>
        <end position="309"/>
    </location>
</feature>
<gene>
    <name evidence="3" type="ORF">QM089_05525</name>
    <name evidence="4" type="ORF">QM089_07285</name>
    <name evidence="5" type="ORF">QM089_11190</name>
    <name evidence="6" type="ORF">QM089_13885</name>
    <name evidence="7" type="ORF">QM089_14715</name>
    <name evidence="8" type="ORF">QM089_16365</name>
    <name evidence="9" type="ORF">QM089_17695</name>
    <name evidence="10" type="ORF">QM089_20695</name>
</gene>
<dbReference type="EMBL" id="JASGOQ010000001">
    <property type="protein sequence ID" value="MDV5392039.1"/>
    <property type="molecule type" value="Genomic_DNA"/>
</dbReference>
<evidence type="ECO:0000313" key="7">
    <source>
        <dbReference type="EMBL" id="MDV5391466.1"/>
    </source>
</evidence>
<dbReference type="GO" id="GO:0003676">
    <property type="term" value="F:nucleic acid binding"/>
    <property type="evidence" value="ECO:0007669"/>
    <property type="project" value="InterPro"/>
</dbReference>
<dbReference type="Pfam" id="PF13592">
    <property type="entry name" value="HTH_33"/>
    <property type="match status" value="1"/>
</dbReference>
<name>A0AAE4TGQ2_9GAMM</name>
<reference evidence="7" key="1">
    <citation type="submission" date="2023-05" db="EMBL/GenBank/DDBJ databases">
        <title>Colonisation of extended spectrum b-lactamase- and carbapenemase-producing bacteria on hospital surfaces from low- and middle-income countries.</title>
        <authorList>
            <person name="Nieto-Rosado M."/>
            <person name="Sands K."/>
            <person name="Iregbu K."/>
            <person name="Zahra R."/>
            <person name="Mazarati J.B."/>
            <person name="Mehtar S."/>
            <person name="Barnards-Group B."/>
            <person name="Walsh T.R."/>
        </authorList>
    </citation>
    <scope>NUCLEOTIDE SEQUENCE</scope>
    <source>
        <strain evidence="7">PP-E493</strain>
    </source>
</reference>
<evidence type="ECO:0000313" key="10">
    <source>
        <dbReference type="EMBL" id="MDV5392614.1"/>
    </source>
</evidence>
<dbReference type="Proteomes" id="UP001187859">
    <property type="component" value="Unassembled WGS sequence"/>
</dbReference>
<organism evidence="7 11">
    <name type="scientific">Shewanella xiamenensis</name>
    <dbReference type="NCBI Taxonomy" id="332186"/>
    <lineage>
        <taxon>Bacteria</taxon>
        <taxon>Pseudomonadati</taxon>
        <taxon>Pseudomonadota</taxon>
        <taxon>Gammaproteobacteria</taxon>
        <taxon>Alteromonadales</taxon>
        <taxon>Shewanellaceae</taxon>
        <taxon>Shewanella</taxon>
    </lineage>
</organism>
<evidence type="ECO:0000313" key="9">
    <source>
        <dbReference type="EMBL" id="MDV5392039.1"/>
    </source>
</evidence>
<dbReference type="InterPro" id="IPR036397">
    <property type="entry name" value="RNaseH_sf"/>
</dbReference>
<evidence type="ECO:0000313" key="3">
    <source>
        <dbReference type="EMBL" id="MDV5389737.1"/>
    </source>
</evidence>
<dbReference type="SUPFAM" id="SSF46689">
    <property type="entry name" value="Homeodomain-like"/>
    <property type="match status" value="1"/>
</dbReference>
<sequence>MNNPHIAALVKSEKSARKRMRYLALLHFTEGHSRTAIASMLKVSRTSVNRWVTAYLTHGLTGLDDAPNPGRPATLSITQQAKLKAFVQHRSLSEQGGRLMAKDVGLFIQSEFGVTFKQANIYRLLHQLGFSWITTRSRHPKQSEAIQEAFKNFRMATILNTPGHVALDRIDVWFQDEARFGQQNTTTRIWAEKGTRPRAVKQQQFESAYLYGAVCPATGATQAIIAPHANSEYMNEHLKLISAATAFGRHALVIMDGAGWHQQDLADDFDNLTLLKLPPYSPELNPIEQVWQWLRQNVLANRCFSGYDDIVEQCSIAWNTFIEKKARVIELCTRPWTILTS</sequence>
<dbReference type="RefSeq" id="WP_088585626.1">
    <property type="nucleotide sequence ID" value="NZ_AP025014.1"/>
</dbReference>
<dbReference type="NCBIfam" id="NF033545">
    <property type="entry name" value="transpos_IS630"/>
    <property type="match status" value="1"/>
</dbReference>
<dbReference type="InterPro" id="IPR025959">
    <property type="entry name" value="Winged_HTH_dom"/>
</dbReference>
<proteinExistence type="predicted"/>
<dbReference type="EMBL" id="JASGOQ010000001">
    <property type="protein sequence ID" value="MDV5391795.1"/>
    <property type="molecule type" value="Genomic_DNA"/>
</dbReference>
<dbReference type="Gene3D" id="3.30.420.10">
    <property type="entry name" value="Ribonuclease H-like superfamily/Ribonuclease H"/>
    <property type="match status" value="1"/>
</dbReference>